<dbReference type="InterPro" id="IPR025513">
    <property type="entry name" value="DUF4401"/>
</dbReference>
<keyword evidence="1" id="KW-1133">Transmembrane helix</keyword>
<keyword evidence="1" id="KW-0472">Membrane</keyword>
<gene>
    <name evidence="3" type="ORF">MNBD_GAMMA02-1576</name>
</gene>
<dbReference type="Pfam" id="PF14351">
    <property type="entry name" value="DUF4401"/>
    <property type="match status" value="1"/>
</dbReference>
<dbReference type="InterPro" id="IPR025833">
    <property type="entry name" value="GDYXXLXY"/>
</dbReference>
<keyword evidence="1" id="KW-0812">Transmembrane</keyword>
<proteinExistence type="predicted"/>
<feature type="transmembrane region" description="Helical" evidence="1">
    <location>
        <begin position="64"/>
        <end position="82"/>
    </location>
</feature>
<feature type="transmembrane region" description="Helical" evidence="1">
    <location>
        <begin position="227"/>
        <end position="249"/>
    </location>
</feature>
<feature type="transmembrane region" description="Helical" evidence="1">
    <location>
        <begin position="376"/>
        <end position="394"/>
    </location>
</feature>
<feature type="transmembrane region" description="Helical" evidence="1">
    <location>
        <begin position="123"/>
        <end position="141"/>
    </location>
</feature>
<dbReference type="Pfam" id="PF14345">
    <property type="entry name" value="GDYXXLXY"/>
    <property type="match status" value="1"/>
</dbReference>
<feature type="transmembrane region" description="Helical" evidence="1">
    <location>
        <begin position="148"/>
        <end position="180"/>
    </location>
</feature>
<feature type="non-terminal residue" evidence="3">
    <location>
        <position position="469"/>
    </location>
</feature>
<reference evidence="3" key="1">
    <citation type="submission" date="2018-06" db="EMBL/GenBank/DDBJ databases">
        <authorList>
            <person name="Zhirakovskaya E."/>
        </authorList>
    </citation>
    <scope>NUCLEOTIDE SEQUENCE</scope>
</reference>
<accession>A0A3B0VNU9</accession>
<sequence>MSRVNLWKQLESVDLVSGDMPVADEKRETTLWYIRILQGFAGWLAALFLIGFLGFGVAGLFDHGMAMMILGVVINISAYVYFKTAPESDFFEQLVLVFSLTGQFLFAFGLLSEMNDFRGHEWLVVVGIYQVVMVFVMNNYLHRFLSTWFAVIALFWGYNVLIYSGLGSALVAALFVWLWLDKVSWGADKNFYEPIGYALGFALLQLNVQSQFWLFELFRYHGNTASWWLQNADWMSALLNSAVLLYFIYRMVQEQKIKMSEVTGKLVALAAVIMLFAALPVIGLSSALLVLLVGFARQNKLLMAMGVLALLGFVGWYYYSLHQTLLFKSLVLMGIGMTLVLGYVLLKKVLVSVKETVDEKHQGKTALFGVTKLQRLAVAVSLLLTIGAVNHAIWQKETLLDTGQSVFLELAPVDPRSLMQGDYMRLRFAIANQIRANAPVSSLPEKDANQDGYVLVQLDERGVAQFKSL</sequence>
<feature type="transmembrane region" description="Helical" evidence="1">
    <location>
        <begin position="301"/>
        <end position="319"/>
    </location>
</feature>
<feature type="transmembrane region" description="Helical" evidence="1">
    <location>
        <begin position="36"/>
        <end position="58"/>
    </location>
</feature>
<evidence type="ECO:0000313" key="3">
    <source>
        <dbReference type="EMBL" id="VAW45308.1"/>
    </source>
</evidence>
<organism evidence="3">
    <name type="scientific">hydrothermal vent metagenome</name>
    <dbReference type="NCBI Taxonomy" id="652676"/>
    <lineage>
        <taxon>unclassified sequences</taxon>
        <taxon>metagenomes</taxon>
        <taxon>ecological metagenomes</taxon>
    </lineage>
</organism>
<feature type="transmembrane region" description="Helical" evidence="1">
    <location>
        <begin position="269"/>
        <end position="294"/>
    </location>
</feature>
<feature type="transmembrane region" description="Helical" evidence="1">
    <location>
        <begin position="94"/>
        <end position="111"/>
    </location>
</feature>
<evidence type="ECO:0000259" key="2">
    <source>
        <dbReference type="Pfam" id="PF14351"/>
    </source>
</evidence>
<evidence type="ECO:0000256" key="1">
    <source>
        <dbReference type="SAM" id="Phobius"/>
    </source>
</evidence>
<dbReference type="EMBL" id="UOFA01000182">
    <property type="protein sequence ID" value="VAW45308.1"/>
    <property type="molecule type" value="Genomic_DNA"/>
</dbReference>
<protein>
    <submittedName>
        <fullName evidence="3">Putative membrane protein</fullName>
    </submittedName>
</protein>
<feature type="domain" description="DUF4401" evidence="2">
    <location>
        <begin position="32"/>
        <end position="348"/>
    </location>
</feature>
<name>A0A3B0VNU9_9ZZZZ</name>
<dbReference type="AlphaFoldDB" id="A0A3B0VNU9"/>
<feature type="transmembrane region" description="Helical" evidence="1">
    <location>
        <begin position="325"/>
        <end position="346"/>
    </location>
</feature>